<name>A0A127EGT1_CLOPF</name>
<dbReference type="EMBL" id="DACTBT010000001">
    <property type="protein sequence ID" value="HAT4296719.1"/>
    <property type="molecule type" value="Genomic_DNA"/>
</dbReference>
<dbReference type="Proteomes" id="UP000855421">
    <property type="component" value="Unassembled WGS sequence"/>
</dbReference>
<dbReference type="AlphaFoldDB" id="A0A127EGT1"/>
<protein>
    <submittedName>
        <fullName evidence="1">Bacteriophage Gp15 protein</fullName>
    </submittedName>
</protein>
<accession>A0A127EGT1</accession>
<organism evidence="1 4">
    <name type="scientific">Clostridium perfringens</name>
    <dbReference type="NCBI Taxonomy" id="1502"/>
    <lineage>
        <taxon>Bacteria</taxon>
        <taxon>Bacillati</taxon>
        <taxon>Bacillota</taxon>
        <taxon>Clostridia</taxon>
        <taxon>Eubacteriales</taxon>
        <taxon>Clostridiaceae</taxon>
        <taxon>Clostridium</taxon>
    </lineage>
</organism>
<evidence type="ECO:0000313" key="1">
    <source>
        <dbReference type="EMBL" id="AMN35176.1"/>
    </source>
</evidence>
<dbReference type="PATRIC" id="fig|1502.177.peg.1043"/>
<reference evidence="3 5" key="4">
    <citation type="submission" date="2020-12" db="EMBL/GenBank/DDBJ databases">
        <title>Comparative genomics of Clostridium perfringens reveals patterns of host-associated phylogenetic clades and virulence factors.</title>
        <authorList>
            <person name="Smith A.H."/>
            <person name="Geier R."/>
        </authorList>
    </citation>
    <scope>NUCLEOTIDE SEQUENCE [LARGE SCALE GENOMIC DNA]</scope>
    <source>
        <strain evidence="3 5">CHD15829P</strain>
    </source>
</reference>
<dbReference type="Proteomes" id="UP000070260">
    <property type="component" value="Chromosome"/>
</dbReference>
<proteinExistence type="predicted"/>
<gene>
    <name evidence="2" type="ORF">I9063_000006</name>
    <name evidence="1" type="ORF">JFP838_05215</name>
    <name evidence="3" type="ORF">JJB78_01855</name>
</gene>
<evidence type="ECO:0000313" key="2">
    <source>
        <dbReference type="EMBL" id="HAT4296719.1"/>
    </source>
</evidence>
<dbReference type="OrthoDB" id="2660602at2"/>
<dbReference type="InterPro" id="IPR009660">
    <property type="entry name" value="Phage_A500_Gp15"/>
</dbReference>
<evidence type="ECO:0000313" key="4">
    <source>
        <dbReference type="Proteomes" id="UP000070260"/>
    </source>
</evidence>
<evidence type="ECO:0000313" key="5">
    <source>
        <dbReference type="Proteomes" id="UP000668358"/>
    </source>
</evidence>
<dbReference type="RefSeq" id="WP_057231075.1">
    <property type="nucleotide sequence ID" value="NZ_CATNXT010000001.1"/>
</dbReference>
<dbReference type="Pfam" id="PF06854">
    <property type="entry name" value="Phage_Gp15"/>
    <property type="match status" value="1"/>
</dbReference>
<reference evidence="2" key="3">
    <citation type="submission" date="2020-07" db="EMBL/GenBank/DDBJ databases">
        <authorList>
            <consortium name="NCBI Pathogen Detection Project"/>
        </authorList>
    </citation>
    <scope>NUCLEOTIDE SEQUENCE</scope>
    <source>
        <strain evidence="2">C25</strain>
    </source>
</reference>
<reference evidence="2" key="2">
    <citation type="journal article" date="2018" name="Genome Biol.">
        <title>SKESA: strategic k-mer extension for scrupulous assemblies.</title>
        <authorList>
            <person name="Souvorov A."/>
            <person name="Agarwala R."/>
            <person name="Lipman D.J."/>
        </authorList>
    </citation>
    <scope>NUCLEOTIDE SEQUENCE</scope>
    <source>
        <strain evidence="2">C25</strain>
    </source>
</reference>
<dbReference type="Proteomes" id="UP000668358">
    <property type="component" value="Unassembled WGS sequence"/>
</dbReference>
<evidence type="ECO:0000313" key="3">
    <source>
        <dbReference type="EMBL" id="MBO3415268.1"/>
    </source>
</evidence>
<dbReference type="EMBL" id="CP010994">
    <property type="protein sequence ID" value="AMN35176.1"/>
    <property type="molecule type" value="Genomic_DNA"/>
</dbReference>
<dbReference type="EMBL" id="JAENRE010000001">
    <property type="protein sequence ID" value="MBO3415268.1"/>
    <property type="molecule type" value="Genomic_DNA"/>
</dbReference>
<reference evidence="1 4" key="1">
    <citation type="journal article" date="2016" name="PLoS ONE">
        <title>Plasmid Characterization and Chromosome Analysis of Two netF+ Clostridium perfringens Isolates Associated with Foal and Canine Necrotizing Enteritis.</title>
        <authorList>
            <person name="Mehdizadeh Gohari I."/>
            <person name="Kropinski A.M."/>
            <person name="Weese S.J."/>
            <person name="Parreira V.R."/>
            <person name="Whitehead A.E."/>
            <person name="Boerlin P."/>
            <person name="Prescott J.F."/>
        </authorList>
    </citation>
    <scope>NUCLEOTIDE SEQUENCE [LARGE SCALE GENOMIC DNA]</scope>
    <source>
        <strain evidence="1 4">JP838</strain>
    </source>
</reference>
<sequence>MRKRQSDFKKVKNNQWYDLFEDWELIEASFTAQYGIRLRNESDMTWDEFCTLLSGIMPKTPLGQIVSIRSEEDENMLKNFTEEQHRIRNEWRSRQVEQMTDEEKEEQIKEIQEILKKAFS</sequence>